<sequence>MEPEAASNHGFLEILNPFFRITVKFNNHHGSDHFWSNPTLLGGGLHRNEVVRFKPTFERKILCYFLL</sequence>
<protein>
    <submittedName>
        <fullName evidence="1">Uncharacterized protein</fullName>
    </submittedName>
</protein>
<proteinExistence type="predicted"/>
<dbReference type="EMBL" id="GBEZ01014593">
    <property type="protein sequence ID" value="JAC71491.1"/>
    <property type="molecule type" value="Transcribed_RNA"/>
</dbReference>
<gene>
    <name evidence="1" type="ORF">TSPGSL018_1778</name>
</gene>
<dbReference type="AlphaFoldDB" id="A0A061RLS8"/>
<reference evidence="1" key="1">
    <citation type="submission" date="2014-05" db="EMBL/GenBank/DDBJ databases">
        <title>The transcriptome of the halophilic microalga Tetraselmis sp. GSL018 isolated from the Great Salt Lake, Utah.</title>
        <authorList>
            <person name="Jinkerson R.E."/>
            <person name="D'Adamo S."/>
            <person name="Posewitz M.C."/>
        </authorList>
    </citation>
    <scope>NUCLEOTIDE SEQUENCE</scope>
    <source>
        <strain evidence="1">GSL018</strain>
    </source>
</reference>
<accession>A0A061RLS8</accession>
<evidence type="ECO:0000313" key="1">
    <source>
        <dbReference type="EMBL" id="JAC71491.1"/>
    </source>
</evidence>
<organism evidence="1">
    <name type="scientific">Tetraselmis sp. GSL018</name>
    <dbReference type="NCBI Taxonomy" id="582737"/>
    <lineage>
        <taxon>Eukaryota</taxon>
        <taxon>Viridiplantae</taxon>
        <taxon>Chlorophyta</taxon>
        <taxon>core chlorophytes</taxon>
        <taxon>Chlorodendrophyceae</taxon>
        <taxon>Chlorodendrales</taxon>
        <taxon>Chlorodendraceae</taxon>
        <taxon>Tetraselmis</taxon>
    </lineage>
</organism>
<name>A0A061RLS8_9CHLO</name>